<evidence type="ECO:0000313" key="3">
    <source>
        <dbReference type="Proteomes" id="UP000606008"/>
    </source>
</evidence>
<name>A0ABX0QHH9_9BACT</name>
<gene>
    <name evidence="2" type="ORF">F7231_11015</name>
</gene>
<dbReference type="Proteomes" id="UP000606008">
    <property type="component" value="Unassembled WGS sequence"/>
</dbReference>
<keyword evidence="3" id="KW-1185">Reference proteome</keyword>
<evidence type="ECO:0008006" key="4">
    <source>
        <dbReference type="Google" id="ProtNLM"/>
    </source>
</evidence>
<feature type="signal peptide" evidence="1">
    <location>
        <begin position="1"/>
        <end position="21"/>
    </location>
</feature>
<dbReference type="RefSeq" id="WP_166691924.1">
    <property type="nucleotide sequence ID" value="NZ_WAEL01000003.1"/>
</dbReference>
<protein>
    <recommendedName>
        <fullName evidence="4">AMIN domain-containing protein</fullName>
    </recommendedName>
</protein>
<sequence length="144" mass="15913">MIRFNLTFLCTLLLAISGINAQNTNQRSEARTPIFRVNFYVNGSLIDPKKGVLARAEDFRIDIESPDPAHEKVVLKKAVVTVASGARRIAFSPYYPNSKTSSGMGWNATAGDRVVIDLTELTIERPGEKPVALANRTNYTLPVY</sequence>
<dbReference type="EMBL" id="WAEL01000003">
    <property type="protein sequence ID" value="NID10701.1"/>
    <property type="molecule type" value="Genomic_DNA"/>
</dbReference>
<reference evidence="3" key="1">
    <citation type="submission" date="2019-09" db="EMBL/GenBank/DDBJ databases">
        <authorList>
            <person name="Jung D.-H."/>
        </authorList>
    </citation>
    <scope>NUCLEOTIDE SEQUENCE [LARGE SCALE GENOMIC DNA]</scope>
    <source>
        <strain evidence="3">JA-25</strain>
    </source>
</reference>
<reference evidence="3" key="2">
    <citation type="submission" date="2023-07" db="EMBL/GenBank/DDBJ databases">
        <authorList>
            <person name="Jung D.-H."/>
        </authorList>
    </citation>
    <scope>NUCLEOTIDE SEQUENCE [LARGE SCALE GENOMIC DNA]</scope>
    <source>
        <strain evidence="3">JA-25</strain>
    </source>
</reference>
<feature type="chain" id="PRO_5047150518" description="AMIN domain-containing protein" evidence="1">
    <location>
        <begin position="22"/>
        <end position="144"/>
    </location>
</feature>
<proteinExistence type="predicted"/>
<evidence type="ECO:0000313" key="2">
    <source>
        <dbReference type="EMBL" id="NID10701.1"/>
    </source>
</evidence>
<comment type="caution">
    <text evidence="2">The sequence shown here is derived from an EMBL/GenBank/DDBJ whole genome shotgun (WGS) entry which is preliminary data.</text>
</comment>
<evidence type="ECO:0000256" key="1">
    <source>
        <dbReference type="SAM" id="SignalP"/>
    </source>
</evidence>
<keyword evidence="1" id="KW-0732">Signal</keyword>
<accession>A0ABX0QHH9</accession>
<organism evidence="2 3">
    <name type="scientific">Fibrivirga algicola</name>
    <dbReference type="NCBI Taxonomy" id="2950420"/>
    <lineage>
        <taxon>Bacteria</taxon>
        <taxon>Pseudomonadati</taxon>
        <taxon>Bacteroidota</taxon>
        <taxon>Cytophagia</taxon>
        <taxon>Cytophagales</taxon>
        <taxon>Spirosomataceae</taxon>
        <taxon>Fibrivirga</taxon>
    </lineage>
</organism>